<organism evidence="2 3">
    <name type="scientific">Amycolatopsis rifamycinica</name>
    <dbReference type="NCBI Taxonomy" id="287986"/>
    <lineage>
        <taxon>Bacteria</taxon>
        <taxon>Bacillati</taxon>
        <taxon>Actinomycetota</taxon>
        <taxon>Actinomycetes</taxon>
        <taxon>Pseudonocardiales</taxon>
        <taxon>Pseudonocardiaceae</taxon>
        <taxon>Amycolatopsis</taxon>
    </lineage>
</organism>
<evidence type="ECO:0000313" key="2">
    <source>
        <dbReference type="EMBL" id="KDN18295.1"/>
    </source>
</evidence>
<dbReference type="AlphaFoldDB" id="A0A066TTW7"/>
<dbReference type="RefSeq" id="WP_043786408.1">
    <property type="nucleotide sequence ID" value="NZ_JMQI01000064.1"/>
</dbReference>
<proteinExistence type="predicted"/>
<reference evidence="2 3" key="1">
    <citation type="submission" date="2014-05" db="EMBL/GenBank/DDBJ databases">
        <title>Draft genome sequence of Amycolatopsis rifamycinica DSM 46095.</title>
        <authorList>
            <person name="Lal R."/>
            <person name="Saxena A."/>
            <person name="Kumari R."/>
            <person name="Mukherjee U."/>
            <person name="Singh P."/>
            <person name="Sangwan N."/>
            <person name="Mahato N.K."/>
        </authorList>
    </citation>
    <scope>NUCLEOTIDE SEQUENCE [LARGE SCALE GENOMIC DNA]</scope>
    <source>
        <strain evidence="2 3">DSM 46095</strain>
    </source>
</reference>
<feature type="chain" id="PRO_5038696621" evidence="1">
    <location>
        <begin position="28"/>
        <end position="69"/>
    </location>
</feature>
<evidence type="ECO:0000256" key="1">
    <source>
        <dbReference type="SAM" id="SignalP"/>
    </source>
</evidence>
<dbReference type="EMBL" id="JMQI01000064">
    <property type="protein sequence ID" value="KDN18295.1"/>
    <property type="molecule type" value="Genomic_DNA"/>
</dbReference>
<comment type="caution">
    <text evidence="2">The sequence shown here is derived from an EMBL/GenBank/DDBJ whole genome shotgun (WGS) entry which is preliminary data.</text>
</comment>
<keyword evidence="1" id="KW-0732">Signal</keyword>
<dbReference type="Proteomes" id="UP000027345">
    <property type="component" value="Unassembled WGS sequence"/>
</dbReference>
<keyword evidence="3" id="KW-1185">Reference proteome</keyword>
<sequence length="69" mass="7044">MGNVKRLMAGIFVAAAVVVATAPAASASSPVEYVILLDGGTNATAIEYGLLGSVYEDARRGSSETRPVM</sequence>
<evidence type="ECO:0000313" key="3">
    <source>
        <dbReference type="Proteomes" id="UP000027345"/>
    </source>
</evidence>
<feature type="signal peptide" evidence="1">
    <location>
        <begin position="1"/>
        <end position="27"/>
    </location>
</feature>
<gene>
    <name evidence="2" type="ORF">DV20_31135</name>
</gene>
<name>A0A066TTW7_9PSEU</name>
<accession>A0A066TTW7</accession>
<protein>
    <submittedName>
        <fullName evidence="2">Uncharacterized protein</fullName>
    </submittedName>
</protein>